<accession>A0AAD8VD26</accession>
<dbReference type="AlphaFoldDB" id="A0AAD8VD26"/>
<gene>
    <name evidence="1" type="ORF">LY79DRAFT_29270</name>
</gene>
<protein>
    <submittedName>
        <fullName evidence="1">Uncharacterized protein</fullName>
    </submittedName>
</protein>
<sequence length="165" mass="18549">MYPRIHTPYPPYRTLSWDCGPALLRTEPTSNRWSSDKQAARFGCRFQLSQSSECDASQLSESEQPSRYAVKSVYIWQAALREHRRLKHEPDNAYIVLFSLSTACPLLVPQKVWVTGEVYTKGASEQGAFPTLSHQWGGDIFTFGLTGLPPVKSLTLRNLAPGNEC</sequence>
<dbReference type="GeneID" id="85436460"/>
<name>A0AAD8VD26_9PEZI</name>
<dbReference type="Proteomes" id="UP001230504">
    <property type="component" value="Unassembled WGS sequence"/>
</dbReference>
<dbReference type="RefSeq" id="XP_060421192.1">
    <property type="nucleotide sequence ID" value="XM_060552220.1"/>
</dbReference>
<evidence type="ECO:0000313" key="1">
    <source>
        <dbReference type="EMBL" id="KAK1600696.1"/>
    </source>
</evidence>
<comment type="caution">
    <text evidence="1">The sequence shown here is derived from an EMBL/GenBank/DDBJ whole genome shotgun (WGS) entry which is preliminary data.</text>
</comment>
<dbReference type="EMBL" id="JAHLJV010000001">
    <property type="protein sequence ID" value="KAK1600696.1"/>
    <property type="molecule type" value="Genomic_DNA"/>
</dbReference>
<proteinExistence type="predicted"/>
<organism evidence="1 2">
    <name type="scientific">Colletotrichum navitas</name>
    <dbReference type="NCBI Taxonomy" id="681940"/>
    <lineage>
        <taxon>Eukaryota</taxon>
        <taxon>Fungi</taxon>
        <taxon>Dikarya</taxon>
        <taxon>Ascomycota</taxon>
        <taxon>Pezizomycotina</taxon>
        <taxon>Sordariomycetes</taxon>
        <taxon>Hypocreomycetidae</taxon>
        <taxon>Glomerellales</taxon>
        <taxon>Glomerellaceae</taxon>
        <taxon>Colletotrichum</taxon>
        <taxon>Colletotrichum graminicola species complex</taxon>
    </lineage>
</organism>
<evidence type="ECO:0000313" key="2">
    <source>
        <dbReference type="Proteomes" id="UP001230504"/>
    </source>
</evidence>
<keyword evidence="2" id="KW-1185">Reference proteome</keyword>
<reference evidence="1" key="1">
    <citation type="submission" date="2021-06" db="EMBL/GenBank/DDBJ databases">
        <title>Comparative genomics, transcriptomics and evolutionary studies reveal genomic signatures of adaptation to plant cell wall in hemibiotrophic fungi.</title>
        <authorList>
            <consortium name="DOE Joint Genome Institute"/>
            <person name="Baroncelli R."/>
            <person name="Diaz J.F."/>
            <person name="Benocci T."/>
            <person name="Peng M."/>
            <person name="Battaglia E."/>
            <person name="Haridas S."/>
            <person name="Andreopoulos W."/>
            <person name="Labutti K."/>
            <person name="Pangilinan J."/>
            <person name="Floch G.L."/>
            <person name="Makela M.R."/>
            <person name="Henrissat B."/>
            <person name="Grigoriev I.V."/>
            <person name="Crouch J.A."/>
            <person name="De Vries R.P."/>
            <person name="Sukno S.A."/>
            <person name="Thon M.R."/>
        </authorList>
    </citation>
    <scope>NUCLEOTIDE SEQUENCE</scope>
    <source>
        <strain evidence="1">CBS 125086</strain>
    </source>
</reference>